<dbReference type="PANTHER" id="PTHR24321">
    <property type="entry name" value="DEHYDROGENASES, SHORT CHAIN"/>
    <property type="match status" value="1"/>
</dbReference>
<reference evidence="3 4" key="2">
    <citation type="journal article" date="2009" name="BMC Microbiol.">
        <title>The genome sequence of Geobacter metallireducens: features of metabolism, physiology and regulation common and dissimilar to Geobacter sulfurreducens.</title>
        <authorList>
            <person name="Aklujkar M."/>
            <person name="Krushkal J."/>
            <person name="DiBartolo G."/>
            <person name="Lapidus A."/>
            <person name="Land M.L."/>
            <person name="Lovley D.R."/>
        </authorList>
    </citation>
    <scope>NUCLEOTIDE SEQUENCE [LARGE SCALE GENOMIC DNA]</scope>
    <source>
        <strain evidence="4">ATCC 53774 / DSM 7210 / GS-15</strain>
    </source>
</reference>
<gene>
    <name evidence="3" type="ordered locus">Gmet_2249</name>
</gene>
<protein>
    <submittedName>
        <fullName evidence="3">Oxidoreductase, short-chain dehydrogenase/reductase family</fullName>
    </submittedName>
</protein>
<name>Q39TE8_GEOMG</name>
<organism evidence="3 4">
    <name type="scientific">Geobacter metallireducens (strain ATCC 53774 / DSM 7210 / GS-15)</name>
    <dbReference type="NCBI Taxonomy" id="269799"/>
    <lineage>
        <taxon>Bacteria</taxon>
        <taxon>Pseudomonadati</taxon>
        <taxon>Thermodesulfobacteriota</taxon>
        <taxon>Desulfuromonadia</taxon>
        <taxon>Geobacterales</taxon>
        <taxon>Geobacteraceae</taxon>
        <taxon>Geobacter</taxon>
    </lineage>
</organism>
<dbReference type="PRINTS" id="PR00080">
    <property type="entry name" value="SDRFAMILY"/>
</dbReference>
<dbReference type="STRING" id="269799.Gmet_2249"/>
<proteinExistence type="inferred from homology"/>
<dbReference type="Pfam" id="PF13561">
    <property type="entry name" value="adh_short_C2"/>
    <property type="match status" value="1"/>
</dbReference>
<dbReference type="AlphaFoldDB" id="Q39TE8"/>
<dbReference type="KEGG" id="gme:Gmet_2249"/>
<dbReference type="EMBL" id="CP000148">
    <property type="protein sequence ID" value="ABB32476.1"/>
    <property type="molecule type" value="Genomic_DNA"/>
</dbReference>
<dbReference type="Gene3D" id="3.40.50.720">
    <property type="entry name" value="NAD(P)-binding Rossmann-like Domain"/>
    <property type="match status" value="1"/>
</dbReference>
<keyword evidence="2" id="KW-0560">Oxidoreductase</keyword>
<dbReference type="eggNOG" id="COG1028">
    <property type="taxonomic scope" value="Bacteria"/>
</dbReference>
<dbReference type="FunFam" id="3.40.50.720:FF:000084">
    <property type="entry name" value="Short-chain dehydrogenase reductase"/>
    <property type="match status" value="1"/>
</dbReference>
<evidence type="ECO:0000256" key="2">
    <source>
        <dbReference type="ARBA" id="ARBA00023002"/>
    </source>
</evidence>
<evidence type="ECO:0000256" key="1">
    <source>
        <dbReference type="ARBA" id="ARBA00006484"/>
    </source>
</evidence>
<keyword evidence="4" id="KW-1185">Reference proteome</keyword>
<dbReference type="NCBIfam" id="NF005559">
    <property type="entry name" value="PRK07231.1"/>
    <property type="match status" value="1"/>
</dbReference>
<dbReference type="RefSeq" id="WP_011366003.1">
    <property type="nucleotide sequence ID" value="NC_007517.1"/>
</dbReference>
<comment type="similarity">
    <text evidence="1">Belongs to the short-chain dehydrogenases/reductases (SDR) family.</text>
</comment>
<dbReference type="GO" id="GO:0016491">
    <property type="term" value="F:oxidoreductase activity"/>
    <property type="evidence" value="ECO:0007669"/>
    <property type="project" value="UniProtKB-KW"/>
</dbReference>
<evidence type="ECO:0000313" key="3">
    <source>
        <dbReference type="EMBL" id="ABB32476.1"/>
    </source>
</evidence>
<dbReference type="InterPro" id="IPR020904">
    <property type="entry name" value="Sc_DH/Rdtase_CS"/>
</dbReference>
<dbReference type="PANTHER" id="PTHR24321:SF8">
    <property type="entry name" value="ESTRADIOL 17-BETA-DEHYDROGENASE 8-RELATED"/>
    <property type="match status" value="1"/>
</dbReference>
<reference evidence="3 4" key="1">
    <citation type="submission" date="2005-10" db="EMBL/GenBank/DDBJ databases">
        <title>Complete sequence of Geobacter metallireducens GS-15.</title>
        <authorList>
            <consortium name="US DOE Joint Genome Institute"/>
            <person name="Copeland A."/>
            <person name="Lucas S."/>
            <person name="Lapidus A."/>
            <person name="Barry K."/>
            <person name="Detter J.C."/>
            <person name="Glavina T."/>
            <person name="Hammon N."/>
            <person name="Israni S."/>
            <person name="Pitluck S."/>
            <person name="Di Bartolo G."/>
            <person name="Chain P."/>
            <person name="Schmutz J."/>
            <person name="Larimer F."/>
            <person name="Land M."/>
            <person name="Kyrpides N."/>
            <person name="Ivanova N."/>
            <person name="Richardson P."/>
        </authorList>
    </citation>
    <scope>NUCLEOTIDE SEQUENCE [LARGE SCALE GENOMIC DNA]</scope>
    <source>
        <strain evidence="4">ATCC 53774 / DSM 7210 / GS-15</strain>
    </source>
</reference>
<dbReference type="HOGENOM" id="CLU_010194_1_0_7"/>
<sequence>MGKLDGKVAIVTGGARGMGQTTAEVFVQEGASVVIVDVLDVEGEALAKRLGRNTMYQHLDVTDEQGWEQLVEGIIDRYGCIDILVNNAAVFFSSPIDETRSEAFRRILDINLIGPYLGMKAVIPTMKKNRRGSIINVSSVNGLRGSSGSGAYSASKWGVRGLTKCVAMEVGPFGIRVNSLHPGWIVTPMNNPDGKSFEEVNAELKIKFPGIALSRVGQSEEIARASLFLASDDSSYISGAELAVDGAWSCGVYLQDKPMP</sequence>
<accession>Q39TE8</accession>
<dbReference type="Proteomes" id="UP000007073">
    <property type="component" value="Chromosome"/>
</dbReference>
<evidence type="ECO:0000313" key="4">
    <source>
        <dbReference type="Proteomes" id="UP000007073"/>
    </source>
</evidence>
<dbReference type="SUPFAM" id="SSF51735">
    <property type="entry name" value="NAD(P)-binding Rossmann-fold domains"/>
    <property type="match status" value="1"/>
</dbReference>
<dbReference type="PRINTS" id="PR00081">
    <property type="entry name" value="GDHRDH"/>
</dbReference>
<dbReference type="PROSITE" id="PS00061">
    <property type="entry name" value="ADH_SHORT"/>
    <property type="match status" value="1"/>
</dbReference>
<dbReference type="InterPro" id="IPR036291">
    <property type="entry name" value="NAD(P)-bd_dom_sf"/>
</dbReference>
<dbReference type="InterPro" id="IPR002347">
    <property type="entry name" value="SDR_fam"/>
</dbReference>